<dbReference type="SUPFAM" id="SSF54631">
    <property type="entry name" value="CBS-domain pair"/>
    <property type="match status" value="1"/>
</dbReference>
<reference evidence="9" key="1">
    <citation type="submission" date="2016-10" db="EMBL/GenBank/DDBJ databases">
        <authorList>
            <person name="Varghese N."/>
            <person name="Submissions S."/>
        </authorList>
    </citation>
    <scope>NUCLEOTIDE SEQUENCE [LARGE SCALE GENOMIC DNA]</scope>
    <source>
        <strain evidence="9">SLH 33</strain>
    </source>
</reference>
<keyword evidence="5" id="KW-0862">Zinc</keyword>
<keyword evidence="3" id="KW-0486">Methionine biosynthesis</keyword>
<dbReference type="Gene3D" id="3.10.580.10">
    <property type="entry name" value="CBS-domain"/>
    <property type="match status" value="1"/>
</dbReference>
<dbReference type="InterPro" id="IPR044065">
    <property type="entry name" value="ACP_MB"/>
</dbReference>
<keyword evidence="2 4" id="KW-0129">CBS domain</keyword>
<accession>A0A1I0A0S1</accession>
<dbReference type="Proteomes" id="UP000243338">
    <property type="component" value="Unassembled WGS sequence"/>
</dbReference>
<dbReference type="InterPro" id="IPR046342">
    <property type="entry name" value="CBS_dom_sf"/>
</dbReference>
<feature type="binding site" evidence="5">
    <location>
        <position position="175"/>
    </location>
    <ligand>
        <name>Fe cation</name>
        <dbReference type="ChEBI" id="CHEBI:24875"/>
    </ligand>
</feature>
<dbReference type="AlphaFoldDB" id="A0A1I0A0S1"/>
<dbReference type="PANTHER" id="PTHR43080">
    <property type="entry name" value="CBS DOMAIN-CONTAINING PROTEIN CBSX3, MITOCHONDRIAL"/>
    <property type="match status" value="1"/>
</dbReference>
<dbReference type="PROSITE" id="PS51371">
    <property type="entry name" value="CBS"/>
    <property type="match status" value="2"/>
</dbReference>
<evidence type="ECO:0000259" key="6">
    <source>
        <dbReference type="PROSITE" id="PS51371"/>
    </source>
</evidence>
<evidence type="ECO:0000256" key="2">
    <source>
        <dbReference type="ARBA" id="ARBA00023122"/>
    </source>
</evidence>
<dbReference type="PROSITE" id="PS51901">
    <property type="entry name" value="ACP_MB"/>
    <property type="match status" value="1"/>
</dbReference>
<dbReference type="Pfam" id="PF00571">
    <property type="entry name" value="CBS"/>
    <property type="match status" value="2"/>
</dbReference>
<proteinExistence type="predicted"/>
<feature type="binding site" evidence="5">
    <location>
        <position position="194"/>
    </location>
    <ligand>
        <name>Zn(2+)</name>
        <dbReference type="ChEBI" id="CHEBI:29105"/>
    </ligand>
</feature>
<name>A0A1I0A0S1_9EURY</name>
<feature type="binding site" evidence="5">
    <location>
        <position position="191"/>
    </location>
    <ligand>
        <name>Fe cation</name>
        <dbReference type="ChEBI" id="CHEBI:24875"/>
    </ligand>
</feature>
<dbReference type="GO" id="GO:0009086">
    <property type="term" value="P:methionine biosynthetic process"/>
    <property type="evidence" value="ECO:0007669"/>
    <property type="project" value="UniProtKB-KW"/>
</dbReference>
<feature type="binding site" evidence="5">
    <location>
        <position position="194"/>
    </location>
    <ligand>
        <name>Fe cation</name>
        <dbReference type="ChEBI" id="CHEBI:24875"/>
    </ligand>
</feature>
<keyword evidence="9" id="KW-1185">Reference proteome</keyword>
<evidence type="ECO:0000259" key="7">
    <source>
        <dbReference type="PROSITE" id="PS51901"/>
    </source>
</evidence>
<feature type="binding site" evidence="5">
    <location>
        <position position="172"/>
    </location>
    <ligand>
        <name>Fe cation</name>
        <dbReference type="ChEBI" id="CHEBI:24875"/>
    </ligand>
</feature>
<sequence>MVMDTTNDQGTNESIKEIEKYISVKEVMTEKVITTDIEESAIKVGKEMIKHNVGSIIVTKNDEAVGIITERDMIKKIIAKNKKPENVSASMLMSSPLIMIKPSTNVIDASKTMSKTNIRRLAVMQNGKIVGIITDRDLLTIAPGLNTILADLIEMNREQNVIAEEEYEGGICQRCGYYVADLAMVNGRILCESCRDEEEYYD</sequence>
<protein>
    <submittedName>
        <fullName evidence="8">CBS domain-containing protein</fullName>
    </submittedName>
</protein>
<dbReference type="EMBL" id="FOHQ01000003">
    <property type="protein sequence ID" value="SES87538.1"/>
    <property type="molecule type" value="Genomic_DNA"/>
</dbReference>
<dbReference type="GO" id="GO:0046872">
    <property type="term" value="F:metal ion binding"/>
    <property type="evidence" value="ECO:0007669"/>
    <property type="project" value="UniProtKB-KW"/>
</dbReference>
<keyword evidence="5" id="KW-0408">Iron</keyword>
<evidence type="ECO:0000256" key="5">
    <source>
        <dbReference type="PROSITE-ProRule" id="PRU01249"/>
    </source>
</evidence>
<evidence type="ECO:0000256" key="4">
    <source>
        <dbReference type="PROSITE-ProRule" id="PRU00703"/>
    </source>
</evidence>
<evidence type="ECO:0000256" key="1">
    <source>
        <dbReference type="ARBA" id="ARBA00022605"/>
    </source>
</evidence>
<gene>
    <name evidence="8" type="ORF">SAMN04488587_1412</name>
</gene>
<dbReference type="InterPro" id="IPR051257">
    <property type="entry name" value="Diverse_CBS-Domain"/>
</dbReference>
<dbReference type="STRING" id="1353158.SAMN04488587_1412"/>
<dbReference type="InterPro" id="IPR000644">
    <property type="entry name" value="CBS_dom"/>
</dbReference>
<feature type="binding site" evidence="5">
    <location>
        <position position="175"/>
    </location>
    <ligand>
        <name>Zn(2+)</name>
        <dbReference type="ChEBI" id="CHEBI:29105"/>
    </ligand>
</feature>
<evidence type="ECO:0000313" key="8">
    <source>
        <dbReference type="EMBL" id="SES87538.1"/>
    </source>
</evidence>
<keyword evidence="1" id="KW-0028">Amino-acid biosynthesis</keyword>
<evidence type="ECO:0000313" key="9">
    <source>
        <dbReference type="Proteomes" id="UP000243338"/>
    </source>
</evidence>
<evidence type="ECO:0000256" key="3">
    <source>
        <dbReference type="ARBA" id="ARBA00023167"/>
    </source>
</evidence>
<organism evidence="8 9">
    <name type="scientific">Methanococcoides vulcani</name>
    <dbReference type="NCBI Taxonomy" id="1353158"/>
    <lineage>
        <taxon>Archaea</taxon>
        <taxon>Methanobacteriati</taxon>
        <taxon>Methanobacteriota</taxon>
        <taxon>Stenosarchaea group</taxon>
        <taxon>Methanomicrobia</taxon>
        <taxon>Methanosarcinales</taxon>
        <taxon>Methanosarcinaceae</taxon>
        <taxon>Methanococcoides</taxon>
    </lineage>
</organism>
<keyword evidence="5" id="KW-0479">Metal-binding</keyword>
<feature type="domain" description="ACP-type MB" evidence="7">
    <location>
        <begin position="167"/>
        <end position="201"/>
    </location>
</feature>
<feature type="domain" description="CBS" evidence="6">
    <location>
        <begin position="28"/>
        <end position="85"/>
    </location>
</feature>
<dbReference type="OrthoDB" id="43333at2157"/>
<feature type="domain" description="CBS" evidence="6">
    <location>
        <begin position="93"/>
        <end position="152"/>
    </location>
</feature>
<dbReference type="PANTHER" id="PTHR43080:SF2">
    <property type="entry name" value="CBS DOMAIN-CONTAINING PROTEIN"/>
    <property type="match status" value="1"/>
</dbReference>
<feature type="binding site" evidence="5">
    <location>
        <position position="172"/>
    </location>
    <ligand>
        <name>Zn(2+)</name>
        <dbReference type="ChEBI" id="CHEBI:29105"/>
    </ligand>
</feature>
<dbReference type="SMART" id="SM00116">
    <property type="entry name" value="CBS"/>
    <property type="match status" value="2"/>
</dbReference>
<feature type="binding site" evidence="5">
    <location>
        <position position="191"/>
    </location>
    <ligand>
        <name>Zn(2+)</name>
        <dbReference type="ChEBI" id="CHEBI:29105"/>
    </ligand>
</feature>